<feature type="domain" description="Fe/B12 periplasmic-binding" evidence="7">
    <location>
        <begin position="85"/>
        <end position="359"/>
    </location>
</feature>
<dbReference type="Gene3D" id="3.40.50.1980">
    <property type="entry name" value="Nitrogenase molybdenum iron protein domain"/>
    <property type="match status" value="2"/>
</dbReference>
<dbReference type="PANTHER" id="PTHR30532:SF28">
    <property type="entry name" value="PETROBACTIN-BINDING PROTEIN YCLQ"/>
    <property type="match status" value="1"/>
</dbReference>
<keyword evidence="4 6" id="KW-0732">Signal</keyword>
<comment type="subcellular location">
    <subcellularLocation>
        <location evidence="1">Cell envelope</location>
    </subcellularLocation>
</comment>
<dbReference type="PROSITE" id="PS50983">
    <property type="entry name" value="FE_B12_PBP"/>
    <property type="match status" value="1"/>
</dbReference>
<dbReference type="GO" id="GO:1901678">
    <property type="term" value="P:iron coordination entity transport"/>
    <property type="evidence" value="ECO:0007669"/>
    <property type="project" value="UniProtKB-ARBA"/>
</dbReference>
<keyword evidence="9" id="KW-1185">Reference proteome</keyword>
<name>A0A3N2BGA7_9MICO</name>
<feature type="chain" id="PRO_5039654885" evidence="6">
    <location>
        <begin position="21"/>
        <end position="359"/>
    </location>
</feature>
<evidence type="ECO:0000259" key="7">
    <source>
        <dbReference type="PROSITE" id="PS50983"/>
    </source>
</evidence>
<keyword evidence="3" id="KW-0813">Transport</keyword>
<feature type="compositionally biased region" description="Acidic residues" evidence="5">
    <location>
        <begin position="52"/>
        <end position="61"/>
    </location>
</feature>
<dbReference type="EMBL" id="RKHK01000001">
    <property type="protein sequence ID" value="ROR74296.1"/>
    <property type="molecule type" value="Genomic_DNA"/>
</dbReference>
<evidence type="ECO:0000256" key="1">
    <source>
        <dbReference type="ARBA" id="ARBA00004196"/>
    </source>
</evidence>
<accession>A0A3N2BGA7</accession>
<sequence>MTTRPLARRSAGIAAGLALALTLAACGGDAEGSVDRTGDSDVEETGAAGTDGTEDREDAEESAAGTVTIEDDFGTHEIDLAAIESIGAFDNRVFRVLEEFGVELSVAARSLMQPHIHGYAENEDILDTGFHREPNLEMIVAADPDLVLNGQRYSEYYDDIAALLSDDAVILQFDEGFDDPNTFFANLIEQTEVLGELFQAEEEAQALVDDLQDAMDRVEAAYDGASTVMGLLTSGGNINYAGPTQGRAVAPIFQQFDLVPALEVEDQSSDHEGDDISVEAIAQSNPDWIIVLDRDGMDPNDPEYTSAQELIAESPALRDVTAIQEDRVVYMPQNMYLTEDILAYTELLVSLAEALESAE</sequence>
<dbReference type="Pfam" id="PF01497">
    <property type="entry name" value="Peripla_BP_2"/>
    <property type="match status" value="1"/>
</dbReference>
<comment type="similarity">
    <text evidence="2">Belongs to the bacterial solute-binding protein 8 family.</text>
</comment>
<comment type="caution">
    <text evidence="8">The sequence shown here is derived from an EMBL/GenBank/DDBJ whole genome shotgun (WGS) entry which is preliminary data.</text>
</comment>
<dbReference type="AlphaFoldDB" id="A0A3N2BGA7"/>
<evidence type="ECO:0000256" key="3">
    <source>
        <dbReference type="ARBA" id="ARBA00022448"/>
    </source>
</evidence>
<dbReference type="PANTHER" id="PTHR30532">
    <property type="entry name" value="IRON III DICITRATE-BINDING PERIPLASMIC PROTEIN"/>
    <property type="match status" value="1"/>
</dbReference>
<evidence type="ECO:0000256" key="4">
    <source>
        <dbReference type="ARBA" id="ARBA00022729"/>
    </source>
</evidence>
<dbReference type="RefSeq" id="WP_123304600.1">
    <property type="nucleotide sequence ID" value="NZ_RKHK01000001.1"/>
</dbReference>
<evidence type="ECO:0000256" key="5">
    <source>
        <dbReference type="SAM" id="MobiDB-lite"/>
    </source>
</evidence>
<evidence type="ECO:0000313" key="8">
    <source>
        <dbReference type="EMBL" id="ROR74296.1"/>
    </source>
</evidence>
<evidence type="ECO:0000256" key="6">
    <source>
        <dbReference type="SAM" id="SignalP"/>
    </source>
</evidence>
<feature type="region of interest" description="Disordered" evidence="5">
    <location>
        <begin position="30"/>
        <end position="65"/>
    </location>
</feature>
<dbReference type="Proteomes" id="UP000280668">
    <property type="component" value="Unassembled WGS sequence"/>
</dbReference>
<gene>
    <name evidence="8" type="ORF">EDD31_2700</name>
</gene>
<dbReference type="OrthoDB" id="63946at2"/>
<organism evidence="8 9">
    <name type="scientific">Bogoriella caseilytica</name>
    <dbReference type="NCBI Taxonomy" id="56055"/>
    <lineage>
        <taxon>Bacteria</taxon>
        <taxon>Bacillati</taxon>
        <taxon>Actinomycetota</taxon>
        <taxon>Actinomycetes</taxon>
        <taxon>Micrococcales</taxon>
        <taxon>Bogoriellaceae</taxon>
        <taxon>Bogoriella</taxon>
    </lineage>
</organism>
<protein>
    <submittedName>
        <fullName evidence="8">Iron complex transport system substrate-binding protein</fullName>
    </submittedName>
</protein>
<dbReference type="PROSITE" id="PS51257">
    <property type="entry name" value="PROKAR_LIPOPROTEIN"/>
    <property type="match status" value="1"/>
</dbReference>
<dbReference type="GO" id="GO:0030288">
    <property type="term" value="C:outer membrane-bounded periplasmic space"/>
    <property type="evidence" value="ECO:0007669"/>
    <property type="project" value="TreeGrafter"/>
</dbReference>
<proteinExistence type="inferred from homology"/>
<dbReference type="InterPro" id="IPR002491">
    <property type="entry name" value="ABC_transptr_periplasmic_BD"/>
</dbReference>
<dbReference type="SUPFAM" id="SSF53807">
    <property type="entry name" value="Helical backbone' metal receptor"/>
    <property type="match status" value="1"/>
</dbReference>
<evidence type="ECO:0000256" key="2">
    <source>
        <dbReference type="ARBA" id="ARBA00008814"/>
    </source>
</evidence>
<feature type="signal peptide" evidence="6">
    <location>
        <begin position="1"/>
        <end position="20"/>
    </location>
</feature>
<evidence type="ECO:0000313" key="9">
    <source>
        <dbReference type="Proteomes" id="UP000280668"/>
    </source>
</evidence>
<dbReference type="InterPro" id="IPR051313">
    <property type="entry name" value="Bact_iron-sidero_bind"/>
</dbReference>
<reference evidence="8 9" key="1">
    <citation type="submission" date="2018-11" db="EMBL/GenBank/DDBJ databases">
        <title>Sequencing the genomes of 1000 actinobacteria strains.</title>
        <authorList>
            <person name="Klenk H.-P."/>
        </authorList>
    </citation>
    <scope>NUCLEOTIDE SEQUENCE [LARGE SCALE GENOMIC DNA]</scope>
    <source>
        <strain evidence="8 9">DSM 11294</strain>
    </source>
</reference>